<evidence type="ECO:0000256" key="2">
    <source>
        <dbReference type="SAM" id="MobiDB-lite"/>
    </source>
</evidence>
<gene>
    <name evidence="3" type="primary">LOC114340348</name>
</gene>
<dbReference type="InParanoid" id="A0A6P7GC59"/>
<protein>
    <submittedName>
        <fullName evidence="3">Uncharacterized protein LOC114340348</fullName>
    </submittedName>
</protein>
<proteinExistence type="predicted"/>
<dbReference type="AlphaFoldDB" id="A0A6P7GC59"/>
<feature type="region of interest" description="Disordered" evidence="2">
    <location>
        <begin position="1"/>
        <end position="22"/>
    </location>
</feature>
<evidence type="ECO:0000256" key="1">
    <source>
        <dbReference type="SAM" id="Coils"/>
    </source>
</evidence>
<organism evidence="3">
    <name type="scientific">Diabrotica virgifera virgifera</name>
    <name type="common">western corn rootworm</name>
    <dbReference type="NCBI Taxonomy" id="50390"/>
    <lineage>
        <taxon>Eukaryota</taxon>
        <taxon>Metazoa</taxon>
        <taxon>Ecdysozoa</taxon>
        <taxon>Arthropoda</taxon>
        <taxon>Hexapoda</taxon>
        <taxon>Insecta</taxon>
        <taxon>Pterygota</taxon>
        <taxon>Neoptera</taxon>
        <taxon>Endopterygota</taxon>
        <taxon>Coleoptera</taxon>
        <taxon>Polyphaga</taxon>
        <taxon>Cucujiformia</taxon>
        <taxon>Chrysomeloidea</taxon>
        <taxon>Chrysomelidae</taxon>
        <taxon>Galerucinae</taxon>
        <taxon>Diabroticina</taxon>
        <taxon>Diabroticites</taxon>
        <taxon>Diabrotica</taxon>
    </lineage>
</organism>
<accession>A0A6P7GC59</accession>
<name>A0A6P7GC59_DIAVI</name>
<evidence type="ECO:0000313" key="3">
    <source>
        <dbReference type="RefSeq" id="XP_028146889.1"/>
    </source>
</evidence>
<feature type="compositionally biased region" description="Basic and acidic residues" evidence="2">
    <location>
        <begin position="7"/>
        <end position="22"/>
    </location>
</feature>
<reference evidence="3" key="1">
    <citation type="submission" date="2025-08" db="UniProtKB">
        <authorList>
            <consortium name="RefSeq"/>
        </authorList>
    </citation>
    <scope>IDENTIFICATION</scope>
    <source>
        <tissue evidence="3">Whole insect</tissue>
    </source>
</reference>
<dbReference type="RefSeq" id="XP_028146889.1">
    <property type="nucleotide sequence ID" value="XM_028291088.1"/>
</dbReference>
<feature type="coiled-coil region" evidence="1">
    <location>
        <begin position="93"/>
        <end position="120"/>
    </location>
</feature>
<sequence length="127" mass="15567">MDNIRNNTEKSKEHYKNQRREAKRLCRQKKREFLEKQLEIIEENYAQKEVRDFYQGVKKTRATQNKYTMFCRNKDGTLLGGKTEKLNRWAEYFEELLNDKGQTETEMQQQRQEIEQQQIQETEQLQI</sequence>
<keyword evidence="1" id="KW-0175">Coiled coil</keyword>